<gene>
    <name evidence="3" type="ORF">SPARVUS_LOCUS878895</name>
</gene>
<feature type="region of interest" description="Disordered" evidence="1">
    <location>
        <begin position="1"/>
        <end position="40"/>
    </location>
</feature>
<organism evidence="3 4">
    <name type="scientific">Staurois parvus</name>
    <dbReference type="NCBI Taxonomy" id="386267"/>
    <lineage>
        <taxon>Eukaryota</taxon>
        <taxon>Metazoa</taxon>
        <taxon>Chordata</taxon>
        <taxon>Craniata</taxon>
        <taxon>Vertebrata</taxon>
        <taxon>Euteleostomi</taxon>
        <taxon>Amphibia</taxon>
        <taxon>Batrachia</taxon>
        <taxon>Anura</taxon>
        <taxon>Neobatrachia</taxon>
        <taxon>Ranoidea</taxon>
        <taxon>Ranidae</taxon>
        <taxon>Staurois</taxon>
    </lineage>
</organism>
<feature type="compositionally biased region" description="Basic and acidic residues" evidence="1">
    <location>
        <begin position="1"/>
        <end position="11"/>
    </location>
</feature>
<protein>
    <recommendedName>
        <fullName evidence="2">C1q domain-containing protein</fullName>
    </recommendedName>
</protein>
<feature type="non-terminal residue" evidence="3">
    <location>
        <position position="40"/>
    </location>
</feature>
<dbReference type="InterPro" id="IPR001073">
    <property type="entry name" value="C1q_dom"/>
</dbReference>
<dbReference type="PROSITE" id="PS50871">
    <property type="entry name" value="C1Q"/>
    <property type="match status" value="1"/>
</dbReference>
<sequence length="40" mass="4562">MIGTSHDRDVQRSVFHCVRRTQRAPDHGAVRSQGTRTSRV</sequence>
<proteinExistence type="predicted"/>
<reference evidence="3" key="1">
    <citation type="submission" date="2023-05" db="EMBL/GenBank/DDBJ databases">
        <authorList>
            <person name="Stuckert A."/>
        </authorList>
    </citation>
    <scope>NUCLEOTIDE SEQUENCE</scope>
</reference>
<accession>A0ABN9ALR4</accession>
<evidence type="ECO:0000259" key="2">
    <source>
        <dbReference type="PROSITE" id="PS50871"/>
    </source>
</evidence>
<name>A0ABN9ALR4_9NEOB</name>
<comment type="caution">
    <text evidence="3">The sequence shown here is derived from an EMBL/GenBank/DDBJ whole genome shotgun (WGS) entry which is preliminary data.</text>
</comment>
<keyword evidence="4" id="KW-1185">Reference proteome</keyword>
<feature type="domain" description="C1q" evidence="2">
    <location>
        <begin position="8"/>
        <end position="40"/>
    </location>
</feature>
<dbReference type="Proteomes" id="UP001162483">
    <property type="component" value="Unassembled WGS sequence"/>
</dbReference>
<dbReference type="EMBL" id="CATNWA010000272">
    <property type="protein sequence ID" value="CAI9535551.1"/>
    <property type="molecule type" value="Genomic_DNA"/>
</dbReference>
<evidence type="ECO:0000256" key="1">
    <source>
        <dbReference type="SAM" id="MobiDB-lite"/>
    </source>
</evidence>
<evidence type="ECO:0000313" key="4">
    <source>
        <dbReference type="Proteomes" id="UP001162483"/>
    </source>
</evidence>
<evidence type="ECO:0000313" key="3">
    <source>
        <dbReference type="EMBL" id="CAI9535551.1"/>
    </source>
</evidence>